<protein>
    <recommendedName>
        <fullName evidence="4">Reverse transcriptase domain-containing protein</fullName>
    </recommendedName>
</protein>
<dbReference type="PANTHER" id="PTHR37984">
    <property type="entry name" value="PROTEIN CBG26694"/>
    <property type="match status" value="1"/>
</dbReference>
<name>A0AAV3YQ76_9GAST</name>
<dbReference type="InterPro" id="IPR043128">
    <property type="entry name" value="Rev_trsase/Diguanyl_cyclase"/>
</dbReference>
<accession>A0AAV3YQ76</accession>
<reference evidence="2 3" key="1">
    <citation type="journal article" date="2021" name="Elife">
        <title>Chloroplast acquisition without the gene transfer in kleptoplastic sea slugs, Plakobranchus ocellatus.</title>
        <authorList>
            <person name="Maeda T."/>
            <person name="Takahashi S."/>
            <person name="Yoshida T."/>
            <person name="Shimamura S."/>
            <person name="Takaki Y."/>
            <person name="Nagai Y."/>
            <person name="Toyoda A."/>
            <person name="Suzuki Y."/>
            <person name="Arimoto A."/>
            <person name="Ishii H."/>
            <person name="Satoh N."/>
            <person name="Nishiyama T."/>
            <person name="Hasebe M."/>
            <person name="Maruyama T."/>
            <person name="Minagawa J."/>
            <person name="Obokata J."/>
            <person name="Shigenobu S."/>
        </authorList>
    </citation>
    <scope>NUCLEOTIDE SEQUENCE [LARGE SCALE GENOMIC DNA]</scope>
</reference>
<keyword evidence="3" id="KW-1185">Reference proteome</keyword>
<organism evidence="2 3">
    <name type="scientific">Plakobranchus ocellatus</name>
    <dbReference type="NCBI Taxonomy" id="259542"/>
    <lineage>
        <taxon>Eukaryota</taxon>
        <taxon>Metazoa</taxon>
        <taxon>Spiralia</taxon>
        <taxon>Lophotrochozoa</taxon>
        <taxon>Mollusca</taxon>
        <taxon>Gastropoda</taxon>
        <taxon>Heterobranchia</taxon>
        <taxon>Euthyneura</taxon>
        <taxon>Panpulmonata</taxon>
        <taxon>Sacoglossa</taxon>
        <taxon>Placobranchoidea</taxon>
        <taxon>Plakobranchidae</taxon>
        <taxon>Plakobranchus</taxon>
    </lineage>
</organism>
<evidence type="ECO:0000313" key="3">
    <source>
        <dbReference type="Proteomes" id="UP000735302"/>
    </source>
</evidence>
<gene>
    <name evidence="2" type="ORF">PoB_001163200</name>
</gene>
<sequence>MPFGITSAQKVLHKRIHEAFEDIEGVETDIDDILVWGKNTKEHDERLRKVLNRCRKINVTLNEKKLSFQQRENYLSWTQANPGWSSTRQRKSKSHQGNATREDKMGVERLLGTVNYMAIFIPNLSTISEPIRKLLKKDNQFVWEHEQAKSFEEIKKLL</sequence>
<dbReference type="AlphaFoldDB" id="A0AAV3YQ76"/>
<dbReference type="InterPro" id="IPR050951">
    <property type="entry name" value="Retrovirus_Pol_polyprotein"/>
</dbReference>
<dbReference type="SUPFAM" id="SSF56672">
    <property type="entry name" value="DNA/RNA polymerases"/>
    <property type="match status" value="1"/>
</dbReference>
<feature type="region of interest" description="Disordered" evidence="1">
    <location>
        <begin position="79"/>
        <end position="103"/>
    </location>
</feature>
<evidence type="ECO:0000256" key="1">
    <source>
        <dbReference type="SAM" id="MobiDB-lite"/>
    </source>
</evidence>
<dbReference type="Proteomes" id="UP000735302">
    <property type="component" value="Unassembled WGS sequence"/>
</dbReference>
<dbReference type="InterPro" id="IPR043502">
    <property type="entry name" value="DNA/RNA_pol_sf"/>
</dbReference>
<proteinExistence type="predicted"/>
<dbReference type="PANTHER" id="PTHR37984:SF8">
    <property type="entry name" value="CCHC-TYPE DOMAIN-CONTAINING PROTEIN"/>
    <property type="match status" value="1"/>
</dbReference>
<dbReference type="EMBL" id="BLXT01001370">
    <property type="protein sequence ID" value="GFN85126.1"/>
    <property type="molecule type" value="Genomic_DNA"/>
</dbReference>
<comment type="caution">
    <text evidence="2">The sequence shown here is derived from an EMBL/GenBank/DDBJ whole genome shotgun (WGS) entry which is preliminary data.</text>
</comment>
<evidence type="ECO:0000313" key="2">
    <source>
        <dbReference type="EMBL" id="GFN85126.1"/>
    </source>
</evidence>
<dbReference type="Gene3D" id="3.30.70.270">
    <property type="match status" value="2"/>
</dbReference>
<evidence type="ECO:0008006" key="4">
    <source>
        <dbReference type="Google" id="ProtNLM"/>
    </source>
</evidence>